<evidence type="ECO:0000313" key="2">
    <source>
        <dbReference type="Proteomes" id="UP000078540"/>
    </source>
</evidence>
<dbReference type="GO" id="GO:0071897">
    <property type="term" value="P:DNA biosynthetic process"/>
    <property type="evidence" value="ECO:0007669"/>
    <property type="project" value="UniProtKB-ARBA"/>
</dbReference>
<dbReference type="AlphaFoldDB" id="A0A195B4F5"/>
<protein>
    <submittedName>
        <fullName evidence="1">Uncharacterized protein</fullName>
    </submittedName>
</protein>
<proteinExistence type="predicted"/>
<organism evidence="1 2">
    <name type="scientific">Atta colombica</name>
    <dbReference type="NCBI Taxonomy" id="520822"/>
    <lineage>
        <taxon>Eukaryota</taxon>
        <taxon>Metazoa</taxon>
        <taxon>Ecdysozoa</taxon>
        <taxon>Arthropoda</taxon>
        <taxon>Hexapoda</taxon>
        <taxon>Insecta</taxon>
        <taxon>Pterygota</taxon>
        <taxon>Neoptera</taxon>
        <taxon>Endopterygota</taxon>
        <taxon>Hymenoptera</taxon>
        <taxon>Apocrita</taxon>
        <taxon>Aculeata</taxon>
        <taxon>Formicoidea</taxon>
        <taxon>Formicidae</taxon>
        <taxon>Myrmicinae</taxon>
        <taxon>Atta</taxon>
    </lineage>
</organism>
<sequence>LSRILNLTININKCNLMRVGCRFEVPRKIMTKRAVINVLSMDNACFAWSSSYSHYTMILNLQNIEFPIRLKNVMKFEHGLLTSPLMYTVLKGRILQCEFQNLSEEDFKLLTQKRIFPYECIDCADKLQDAWVDNVLNFDMIAQDYVLEIDLEYPEHLHDEPVDLPFCPTLHVSRSSCNKDSSRIAIRTITMASRLELNTKFRTLAMNDFEKNLFKIMNNTVFGKTKESYMRHHINVKLLTQWDGRYGAEAMIAKPNFHSRYTDTDSLIYRIECDDVYEQMKRDIIGSMSDYSIENVYDIPFVNKKVPGLKMYTLRIDDKKDTKRVKSIKNNVIARMITFHKKGVIICAIDRILLSPKFHEHNLTFTRFWRMAILSSPFD</sequence>
<keyword evidence="2" id="KW-1185">Reference proteome</keyword>
<dbReference type="InterPro" id="IPR043502">
    <property type="entry name" value="DNA/RNA_pol_sf"/>
</dbReference>
<feature type="non-terminal residue" evidence="1">
    <location>
        <position position="1"/>
    </location>
</feature>
<dbReference type="STRING" id="520822.A0A195B4F5"/>
<dbReference type="PANTHER" id="PTHR31511">
    <property type="entry name" value="PROTEIN CBG23764"/>
    <property type="match status" value="1"/>
</dbReference>
<dbReference type="SUPFAM" id="SSF56672">
    <property type="entry name" value="DNA/RNA polymerases"/>
    <property type="match status" value="1"/>
</dbReference>
<dbReference type="Proteomes" id="UP000078540">
    <property type="component" value="Unassembled WGS sequence"/>
</dbReference>
<evidence type="ECO:0000313" key="1">
    <source>
        <dbReference type="EMBL" id="KYM79376.1"/>
    </source>
</evidence>
<reference evidence="1 2" key="1">
    <citation type="submission" date="2015-09" db="EMBL/GenBank/DDBJ databases">
        <title>Atta colombica WGS genome.</title>
        <authorList>
            <person name="Nygaard S."/>
            <person name="Hu H."/>
            <person name="Boomsma J."/>
            <person name="Zhang G."/>
        </authorList>
    </citation>
    <scope>NUCLEOTIDE SEQUENCE [LARGE SCALE GENOMIC DNA]</scope>
    <source>
        <strain evidence="1">Treedump-2</strain>
        <tissue evidence="1">Whole body</tissue>
    </source>
</reference>
<gene>
    <name evidence="1" type="ORF">ALC53_10171</name>
</gene>
<dbReference type="EMBL" id="KQ976604">
    <property type="protein sequence ID" value="KYM79376.1"/>
    <property type="molecule type" value="Genomic_DNA"/>
</dbReference>
<name>A0A195B4F5_9HYME</name>
<dbReference type="PANTHER" id="PTHR31511:SF12">
    <property type="entry name" value="RHO TERMINATION FACTOR N-TERMINAL DOMAIN-CONTAINING PROTEIN"/>
    <property type="match status" value="1"/>
</dbReference>
<accession>A0A195B4F5</accession>